<reference evidence="1 2" key="1">
    <citation type="submission" date="2020-07" db="EMBL/GenBank/DDBJ databases">
        <title>Sequencing the genomes of 1000 actinobacteria strains.</title>
        <authorList>
            <person name="Klenk H.-P."/>
        </authorList>
    </citation>
    <scope>NUCLEOTIDE SEQUENCE [LARGE SCALE GENOMIC DNA]</scope>
    <source>
        <strain evidence="1 2">DSM 15475</strain>
    </source>
</reference>
<gene>
    <name evidence="1" type="ORF">HNR09_000095</name>
</gene>
<dbReference type="NCBIfam" id="TIGR01375">
    <property type="entry name" value="soxG"/>
    <property type="match status" value="1"/>
</dbReference>
<evidence type="ECO:0000313" key="1">
    <source>
        <dbReference type="EMBL" id="NYJ76684.1"/>
    </source>
</evidence>
<dbReference type="Gene3D" id="3.30.1360.120">
    <property type="entry name" value="Probable tRNA modification gtpase trme, domain 1"/>
    <property type="match status" value="1"/>
</dbReference>
<dbReference type="InterPro" id="IPR007375">
    <property type="entry name" value="SoxG"/>
</dbReference>
<keyword evidence="2" id="KW-1185">Reference proteome</keyword>
<dbReference type="SUPFAM" id="SSF103025">
    <property type="entry name" value="Folate-binding domain"/>
    <property type="match status" value="1"/>
</dbReference>
<organism evidence="1 2">
    <name type="scientific">Nesterenkonia xinjiangensis</name>
    <dbReference type="NCBI Taxonomy" id="225327"/>
    <lineage>
        <taxon>Bacteria</taxon>
        <taxon>Bacillati</taxon>
        <taxon>Actinomycetota</taxon>
        <taxon>Actinomycetes</taxon>
        <taxon>Micrococcales</taxon>
        <taxon>Micrococcaceae</taxon>
        <taxon>Nesterenkonia</taxon>
    </lineage>
</organism>
<accession>A0A7Z0K7L8</accession>
<sequence>MADIHTRGPAELRRAPLDHLREALASCSAQAPTQITLQEQPFSTQIGLRAMPGTAAHRALADATGAGLPAQVGEVRGGPDGVGVLWLAPDEFLVVAPPDSHPLLAAALGAALGDAPGQAVDLSANRTIIEVRGAQARSLLEKGVPADLHPRALPPGSAVATTLSTVPVLLWRTELHSFRLMPRASFADYVARWLLDAAREHRPASLSDHPEEVSCPATVG</sequence>
<dbReference type="Pfam" id="PF04268">
    <property type="entry name" value="SoxG"/>
    <property type="match status" value="1"/>
</dbReference>
<keyword evidence="1" id="KW-0560">Oxidoreductase</keyword>
<dbReference type="GO" id="GO:1901053">
    <property type="term" value="P:sarcosine catabolic process"/>
    <property type="evidence" value="ECO:0007669"/>
    <property type="project" value="InterPro"/>
</dbReference>
<dbReference type="RefSeq" id="WP_179540264.1">
    <property type="nucleotide sequence ID" value="NZ_BAAALL010000003.1"/>
</dbReference>
<dbReference type="Proteomes" id="UP000535437">
    <property type="component" value="Unassembled WGS sequence"/>
</dbReference>
<dbReference type="Gene3D" id="3.30.70.1520">
    <property type="entry name" value="Heterotetrameric sarcosine oxidase"/>
    <property type="match status" value="1"/>
</dbReference>
<protein>
    <submittedName>
        <fullName evidence="1">Sarcosine oxidase subunit gamma</fullName>
        <ecNumber evidence="1">1.5.3.1</ecNumber>
    </submittedName>
</protein>
<name>A0A7Z0K7L8_9MICC</name>
<dbReference type="AlphaFoldDB" id="A0A7Z0K7L8"/>
<proteinExistence type="predicted"/>
<dbReference type="EMBL" id="JACCFY010000001">
    <property type="protein sequence ID" value="NYJ76684.1"/>
    <property type="molecule type" value="Genomic_DNA"/>
</dbReference>
<dbReference type="InterPro" id="IPR027266">
    <property type="entry name" value="TrmE/GcvT-like"/>
</dbReference>
<comment type="caution">
    <text evidence="1">The sequence shown here is derived from an EMBL/GenBank/DDBJ whole genome shotgun (WGS) entry which is preliminary data.</text>
</comment>
<dbReference type="EC" id="1.5.3.1" evidence="1"/>
<evidence type="ECO:0000313" key="2">
    <source>
        <dbReference type="Proteomes" id="UP000535437"/>
    </source>
</evidence>
<dbReference type="InterPro" id="IPR006280">
    <property type="entry name" value="SoxG_het"/>
</dbReference>
<dbReference type="GO" id="GO:0008115">
    <property type="term" value="F:sarcosine oxidase activity"/>
    <property type="evidence" value="ECO:0007669"/>
    <property type="project" value="UniProtKB-EC"/>
</dbReference>